<dbReference type="EMBL" id="OGUS01000136">
    <property type="protein sequence ID" value="SPC19357.1"/>
    <property type="molecule type" value="Genomic_DNA"/>
</dbReference>
<dbReference type="PANTHER" id="PTHR42928:SF5">
    <property type="entry name" value="BLR1237 PROTEIN"/>
    <property type="match status" value="1"/>
</dbReference>
<reference evidence="4 6" key="2">
    <citation type="submission" date="2018-01" db="EMBL/GenBank/DDBJ databases">
        <authorList>
            <person name="Clerissi C."/>
        </authorList>
    </citation>
    <scope>NUCLEOTIDE SEQUENCE</scope>
    <source>
        <strain evidence="4">Cupriavidus oxalaticus LMG 2235</strain>
        <plasmid evidence="6">co2235_mp</plasmid>
    </source>
</reference>
<dbReference type="AlphaFoldDB" id="A0A375FQB6"/>
<evidence type="ECO:0000313" key="3">
    <source>
        <dbReference type="EMBL" id="QRQ92043.1"/>
    </source>
</evidence>
<feature type="signal peptide" evidence="2">
    <location>
        <begin position="1"/>
        <end position="29"/>
    </location>
</feature>
<reference evidence="6" key="1">
    <citation type="submission" date="2018-01" db="EMBL/GenBank/DDBJ databases">
        <authorList>
            <person name="Gaut B.S."/>
            <person name="Morton B.R."/>
            <person name="Clegg M.T."/>
            <person name="Duvall M.R."/>
        </authorList>
    </citation>
    <scope>NUCLEOTIDE SEQUENCE [LARGE SCALE GENOMIC DNA]</scope>
</reference>
<dbReference type="SUPFAM" id="SSF53850">
    <property type="entry name" value="Periplasmic binding protein-like II"/>
    <property type="match status" value="1"/>
</dbReference>
<keyword evidence="2" id="KW-0732">Signal</keyword>
<dbReference type="CDD" id="cd13578">
    <property type="entry name" value="PBP2_Bug27"/>
    <property type="match status" value="1"/>
</dbReference>
<organism evidence="4 6">
    <name type="scientific">Cupriavidus oxalaticus</name>
    <dbReference type="NCBI Taxonomy" id="96344"/>
    <lineage>
        <taxon>Bacteria</taxon>
        <taxon>Pseudomonadati</taxon>
        <taxon>Pseudomonadota</taxon>
        <taxon>Betaproteobacteria</taxon>
        <taxon>Burkholderiales</taxon>
        <taxon>Burkholderiaceae</taxon>
        <taxon>Cupriavidus</taxon>
    </lineage>
</organism>
<protein>
    <submittedName>
        <fullName evidence="4">ABC transporter substrate-binding protein</fullName>
    </submittedName>
    <submittedName>
        <fullName evidence="3">Tripartite tricarboxylate transporter substrate binding protein</fullName>
    </submittedName>
</protein>
<keyword evidence="7" id="KW-1185">Reference proteome</keyword>
<evidence type="ECO:0000256" key="1">
    <source>
        <dbReference type="ARBA" id="ARBA00006987"/>
    </source>
</evidence>
<dbReference type="InterPro" id="IPR042100">
    <property type="entry name" value="Bug_dom1"/>
</dbReference>
<dbReference type="Gene3D" id="3.40.190.150">
    <property type="entry name" value="Bordetella uptake gene, domain 1"/>
    <property type="match status" value="1"/>
</dbReference>
<evidence type="ECO:0000313" key="4">
    <source>
        <dbReference type="EMBL" id="SPC10483.1"/>
    </source>
</evidence>
<accession>A0A375FQB6</accession>
<name>A0A375FQB6_9BURK</name>
<reference evidence="3 7" key="3">
    <citation type="submission" date="2021-02" db="EMBL/GenBank/DDBJ databases">
        <title>Complete Genome Sequence of Cupriavidus oxalaticus Strain Ox1, a Soil Oxalate-Degrading Species.</title>
        <authorList>
            <person name="Palmieri F."/>
            <person name="Udriet P."/>
            <person name="Deuasquier M."/>
            <person name="Beaudoing E."/>
            <person name="Johnson S.L."/>
            <person name="Davenport K.W."/>
            <person name="Chain P.S."/>
            <person name="Bindschedler S."/>
            <person name="Junier P."/>
        </authorList>
    </citation>
    <scope>NUCLEOTIDE SEQUENCE [LARGE SCALE GENOMIC DNA]</scope>
    <source>
        <strain evidence="3 7">Ox1</strain>
    </source>
</reference>
<dbReference type="RefSeq" id="WP_169834844.1">
    <property type="nucleotide sequence ID" value="NZ_CP069809.1"/>
</dbReference>
<gene>
    <name evidence="5" type="ORF">CO2235_MP130092</name>
    <name evidence="4" type="ORF">CO2235_U910012</name>
    <name evidence="3" type="ORF">JTE92_03755</name>
</gene>
<dbReference type="EMBL" id="CP069811">
    <property type="protein sequence ID" value="QRQ92043.1"/>
    <property type="molecule type" value="Genomic_DNA"/>
</dbReference>
<dbReference type="EMBL" id="OGUS01000100">
    <property type="protein sequence ID" value="SPC10483.1"/>
    <property type="molecule type" value="Genomic_DNA"/>
</dbReference>
<feature type="chain" id="PRO_5044585576" evidence="2">
    <location>
        <begin position="30"/>
        <end position="333"/>
    </location>
</feature>
<evidence type="ECO:0000313" key="6">
    <source>
        <dbReference type="Proteomes" id="UP000256862"/>
    </source>
</evidence>
<proteinExistence type="inferred from homology"/>
<evidence type="ECO:0000313" key="7">
    <source>
        <dbReference type="Proteomes" id="UP000623307"/>
    </source>
</evidence>
<dbReference type="InterPro" id="IPR005064">
    <property type="entry name" value="BUG"/>
</dbReference>
<dbReference type="PIRSF" id="PIRSF017082">
    <property type="entry name" value="YflP"/>
    <property type="match status" value="1"/>
</dbReference>
<dbReference type="PANTHER" id="PTHR42928">
    <property type="entry name" value="TRICARBOXYLATE-BINDING PROTEIN"/>
    <property type="match status" value="1"/>
</dbReference>
<dbReference type="GeneID" id="303488616"/>
<dbReference type="Pfam" id="PF03401">
    <property type="entry name" value="TctC"/>
    <property type="match status" value="1"/>
</dbReference>
<geneLocation type="plasmid" evidence="6">
    <name>co2235_mp</name>
</geneLocation>
<dbReference type="Proteomes" id="UP000623307">
    <property type="component" value="Chromosome 1"/>
</dbReference>
<evidence type="ECO:0000313" key="5">
    <source>
        <dbReference type="EMBL" id="SPC19357.1"/>
    </source>
</evidence>
<evidence type="ECO:0000256" key="2">
    <source>
        <dbReference type="SAM" id="SignalP"/>
    </source>
</evidence>
<sequence>MTVSVPSRKAGAVAMTACALGWLATPALASPAEAGDYPKKPIHMVVPSTAGAGADILARLVADKLGKTLGQPVVVENKPGASSVIGTTAVARAQPDGYTILFTWTALIQSSVQKTKPPYDVFADLAPVAEVARSSFVLIGATSAQTGSVKDFIATAKQRPGQYSYGSYGNGTSSHILGELFKQSAGISMVHVPYRGGAPLLSDLQAGHIPVAFLDLASARANAGNERMKMLAITSSERSPYFKSTPTFGELGIGGLDLEGWFGILAPGKTDPAIVQKLSAAVGKSLRDPGVSRRMEELGVTVVGNSPEEFTAKLRRDEEKWRTVITNAAIRAD</sequence>
<comment type="similarity">
    <text evidence="1">Belongs to the UPF0065 (bug) family.</text>
</comment>
<dbReference type="Proteomes" id="UP000256862">
    <property type="component" value="Plasmid CO2235_mp"/>
</dbReference>
<dbReference type="Gene3D" id="3.40.190.10">
    <property type="entry name" value="Periplasmic binding protein-like II"/>
    <property type="match status" value="1"/>
</dbReference>